<comment type="similarity">
    <text evidence="2">Belongs to the DedA family.</text>
</comment>
<keyword evidence="4 7" id="KW-0812">Transmembrane</keyword>
<accession>A0A849BKM6</accession>
<dbReference type="PANTHER" id="PTHR42709:SF6">
    <property type="entry name" value="UNDECAPRENYL PHOSPHATE TRANSPORTER A"/>
    <property type="match status" value="1"/>
</dbReference>
<dbReference type="GO" id="GO:0005886">
    <property type="term" value="C:plasma membrane"/>
    <property type="evidence" value="ECO:0007669"/>
    <property type="project" value="UniProtKB-SubCell"/>
</dbReference>
<evidence type="ECO:0000256" key="5">
    <source>
        <dbReference type="ARBA" id="ARBA00022989"/>
    </source>
</evidence>
<proteinExistence type="inferred from homology"/>
<feature type="transmembrane region" description="Helical" evidence="7">
    <location>
        <begin position="161"/>
        <end position="184"/>
    </location>
</feature>
<feature type="domain" description="VTT" evidence="8">
    <location>
        <begin position="57"/>
        <end position="184"/>
    </location>
</feature>
<gene>
    <name evidence="9" type="ORF">HLB09_11740</name>
</gene>
<evidence type="ECO:0000256" key="3">
    <source>
        <dbReference type="ARBA" id="ARBA00022475"/>
    </source>
</evidence>
<protein>
    <submittedName>
        <fullName evidence="9">DedA family protein</fullName>
    </submittedName>
</protein>
<keyword evidence="10" id="KW-1185">Reference proteome</keyword>
<keyword evidence="3" id="KW-1003">Cell membrane</keyword>
<evidence type="ECO:0000256" key="4">
    <source>
        <dbReference type="ARBA" id="ARBA00022692"/>
    </source>
</evidence>
<dbReference type="Pfam" id="PF09335">
    <property type="entry name" value="VTT_dom"/>
    <property type="match status" value="1"/>
</dbReference>
<evidence type="ECO:0000313" key="10">
    <source>
        <dbReference type="Proteomes" id="UP000555552"/>
    </source>
</evidence>
<reference evidence="9 10" key="1">
    <citation type="submission" date="2020-05" db="EMBL/GenBank/DDBJ databases">
        <title>MicrobeNet Type strains.</title>
        <authorList>
            <person name="Nicholson A.C."/>
        </authorList>
    </citation>
    <scope>NUCLEOTIDE SEQUENCE [LARGE SCALE GENOMIC DNA]</scope>
    <source>
        <strain evidence="9 10">JCM 14547</strain>
    </source>
</reference>
<name>A0A849BKM6_9ACTN</name>
<dbReference type="AlphaFoldDB" id="A0A849BKM6"/>
<evidence type="ECO:0000256" key="2">
    <source>
        <dbReference type="ARBA" id="ARBA00010792"/>
    </source>
</evidence>
<dbReference type="PANTHER" id="PTHR42709">
    <property type="entry name" value="ALKALINE PHOSPHATASE LIKE PROTEIN"/>
    <property type="match status" value="1"/>
</dbReference>
<evidence type="ECO:0000259" key="8">
    <source>
        <dbReference type="Pfam" id="PF09335"/>
    </source>
</evidence>
<evidence type="ECO:0000313" key="9">
    <source>
        <dbReference type="EMBL" id="NNH23750.1"/>
    </source>
</evidence>
<dbReference type="Proteomes" id="UP000555552">
    <property type="component" value="Unassembled WGS sequence"/>
</dbReference>
<keyword evidence="6 7" id="KW-0472">Membrane</keyword>
<keyword evidence="5 7" id="KW-1133">Transmembrane helix</keyword>
<sequence length="233" mass="24252">MSPALLDAAPAVLATTSVDDAVGGLTGLSGALARFIAAIGEPGVFVATVLETVVPPVPSEVTLPLAGFIAAQGGMDLVLVLVAATLGSLVGALALYAAGRALGERRAVAVMARIPFVDREEVEHAVGWFHRHGGASVFFGRLVPGVRSLVSIPAGTTRMPLLRFCLLTGAGSLLWNALLVGGGYALGSQFERVEEYAQYLDHAFIAVLVVLLALFVRSRVRRARARGDVKEAL</sequence>
<organism evidence="9 10">
    <name type="scientific">Pseudokineococcus marinus</name>
    <dbReference type="NCBI Taxonomy" id="351215"/>
    <lineage>
        <taxon>Bacteria</taxon>
        <taxon>Bacillati</taxon>
        <taxon>Actinomycetota</taxon>
        <taxon>Actinomycetes</taxon>
        <taxon>Kineosporiales</taxon>
        <taxon>Kineosporiaceae</taxon>
        <taxon>Pseudokineococcus</taxon>
    </lineage>
</organism>
<feature type="transmembrane region" description="Helical" evidence="7">
    <location>
        <begin position="196"/>
        <end position="216"/>
    </location>
</feature>
<feature type="transmembrane region" description="Helical" evidence="7">
    <location>
        <begin position="77"/>
        <end position="98"/>
    </location>
</feature>
<comment type="caution">
    <text evidence="9">The sequence shown here is derived from an EMBL/GenBank/DDBJ whole genome shotgun (WGS) entry which is preliminary data.</text>
</comment>
<comment type="subcellular location">
    <subcellularLocation>
        <location evidence="1">Cell membrane</location>
        <topology evidence="1">Multi-pass membrane protein</topology>
    </subcellularLocation>
</comment>
<dbReference type="EMBL" id="JABEMA010000189">
    <property type="protein sequence ID" value="NNH23750.1"/>
    <property type="molecule type" value="Genomic_DNA"/>
</dbReference>
<evidence type="ECO:0000256" key="1">
    <source>
        <dbReference type="ARBA" id="ARBA00004651"/>
    </source>
</evidence>
<evidence type="ECO:0000256" key="7">
    <source>
        <dbReference type="SAM" id="Phobius"/>
    </source>
</evidence>
<evidence type="ECO:0000256" key="6">
    <source>
        <dbReference type="ARBA" id="ARBA00023136"/>
    </source>
</evidence>
<dbReference type="RefSeq" id="WP_171203548.1">
    <property type="nucleotide sequence ID" value="NZ_BAAANP010000029.1"/>
</dbReference>
<dbReference type="InterPro" id="IPR032816">
    <property type="entry name" value="VTT_dom"/>
</dbReference>
<dbReference type="InterPro" id="IPR051311">
    <property type="entry name" value="DedA_domain"/>
</dbReference>